<sequence length="57" mass="6428">VSLICQSLSYDSLFMFSVILWLFGGSNSSSMSQESYLTQVVKLRTREDANVNLNFNS</sequence>
<name>A0AAV0RNK0_9ROSI</name>
<comment type="caution">
    <text evidence="1">The sequence shown here is derived from an EMBL/GenBank/DDBJ whole genome shotgun (WGS) entry which is preliminary data.</text>
</comment>
<proteinExistence type="predicted"/>
<reference evidence="1" key="1">
    <citation type="submission" date="2022-08" db="EMBL/GenBank/DDBJ databases">
        <authorList>
            <person name="Gutierrez-Valencia J."/>
        </authorList>
    </citation>
    <scope>NUCLEOTIDE SEQUENCE</scope>
</reference>
<evidence type="ECO:0000313" key="2">
    <source>
        <dbReference type="Proteomes" id="UP001154282"/>
    </source>
</evidence>
<organism evidence="1 2">
    <name type="scientific">Linum tenue</name>
    <dbReference type="NCBI Taxonomy" id="586396"/>
    <lineage>
        <taxon>Eukaryota</taxon>
        <taxon>Viridiplantae</taxon>
        <taxon>Streptophyta</taxon>
        <taxon>Embryophyta</taxon>
        <taxon>Tracheophyta</taxon>
        <taxon>Spermatophyta</taxon>
        <taxon>Magnoliopsida</taxon>
        <taxon>eudicotyledons</taxon>
        <taxon>Gunneridae</taxon>
        <taxon>Pentapetalae</taxon>
        <taxon>rosids</taxon>
        <taxon>fabids</taxon>
        <taxon>Malpighiales</taxon>
        <taxon>Linaceae</taxon>
        <taxon>Linum</taxon>
    </lineage>
</organism>
<evidence type="ECO:0000313" key="1">
    <source>
        <dbReference type="EMBL" id="CAI0558995.1"/>
    </source>
</evidence>
<protein>
    <submittedName>
        <fullName evidence="1">Uncharacterized protein</fullName>
    </submittedName>
</protein>
<feature type="non-terminal residue" evidence="1">
    <location>
        <position position="1"/>
    </location>
</feature>
<dbReference type="EMBL" id="CAMGYJ010000011">
    <property type="protein sequence ID" value="CAI0558995.1"/>
    <property type="molecule type" value="Genomic_DNA"/>
</dbReference>
<keyword evidence="2" id="KW-1185">Reference proteome</keyword>
<gene>
    <name evidence="1" type="ORF">LITE_LOCUS49009</name>
</gene>
<dbReference type="Proteomes" id="UP001154282">
    <property type="component" value="Unassembled WGS sequence"/>
</dbReference>
<dbReference type="AlphaFoldDB" id="A0AAV0RNK0"/>
<accession>A0AAV0RNK0</accession>